<evidence type="ECO:0000313" key="1">
    <source>
        <dbReference type="Ensembl" id="ENSMSIP00000015156.1"/>
    </source>
</evidence>
<sequence length="60" mass="6854">MMTGVPTRFRELSVCNQAEGFLSPAGRGDFCVKLLLSNLSDWLEAKFWLLPGKLDRRRLI</sequence>
<dbReference type="GeneTree" id="ENSGT00960000189576"/>
<dbReference type="Ensembl" id="ENSMSIT00000019244.1">
    <property type="protein sequence ID" value="ENSMSIP00000015156.1"/>
    <property type="gene ID" value="ENSMSIG00000013017.1"/>
</dbReference>
<accession>A0A8C6H2H2</accession>
<name>A0A8C6H2H2_MUSSI</name>
<reference evidence="1" key="1">
    <citation type="submission" date="2025-08" db="UniProtKB">
        <authorList>
            <consortium name="Ensembl"/>
        </authorList>
    </citation>
    <scope>IDENTIFICATION</scope>
</reference>
<reference evidence="1" key="2">
    <citation type="submission" date="2025-09" db="UniProtKB">
        <authorList>
            <consortium name="Ensembl"/>
        </authorList>
    </citation>
    <scope>IDENTIFICATION</scope>
</reference>
<organism evidence="1 2">
    <name type="scientific">Mus spicilegus</name>
    <name type="common">Mound-building mouse</name>
    <dbReference type="NCBI Taxonomy" id="10103"/>
    <lineage>
        <taxon>Eukaryota</taxon>
        <taxon>Metazoa</taxon>
        <taxon>Chordata</taxon>
        <taxon>Craniata</taxon>
        <taxon>Vertebrata</taxon>
        <taxon>Euteleostomi</taxon>
        <taxon>Mammalia</taxon>
        <taxon>Eutheria</taxon>
        <taxon>Euarchontoglires</taxon>
        <taxon>Glires</taxon>
        <taxon>Rodentia</taxon>
        <taxon>Myomorpha</taxon>
        <taxon>Muroidea</taxon>
        <taxon>Muridae</taxon>
        <taxon>Murinae</taxon>
        <taxon>Mus</taxon>
        <taxon>Mus</taxon>
    </lineage>
</organism>
<keyword evidence="2" id="KW-1185">Reference proteome</keyword>
<evidence type="ECO:0000313" key="2">
    <source>
        <dbReference type="Proteomes" id="UP000694415"/>
    </source>
</evidence>
<dbReference type="AlphaFoldDB" id="A0A8C6H2H2"/>
<protein>
    <submittedName>
        <fullName evidence="1">Uncharacterized protein</fullName>
    </submittedName>
</protein>
<dbReference type="Proteomes" id="UP000694415">
    <property type="component" value="Unplaced"/>
</dbReference>
<proteinExistence type="predicted"/>